<dbReference type="InterPro" id="IPR020095">
    <property type="entry name" value="PsdUridine_synth_TruA_C"/>
</dbReference>
<comment type="similarity">
    <text evidence="1 4">Belongs to the tRNA pseudouridine synthase TruA family.</text>
</comment>
<dbReference type="InterPro" id="IPR020097">
    <property type="entry name" value="PsdUridine_synth_TruA_a/b_dom"/>
</dbReference>
<dbReference type="GO" id="GO:0031119">
    <property type="term" value="P:tRNA pseudouridine synthesis"/>
    <property type="evidence" value="ECO:0007669"/>
    <property type="project" value="TreeGrafter"/>
</dbReference>
<dbReference type="InterPro" id="IPR020094">
    <property type="entry name" value="TruA/RsuA/RluB/E/F_N"/>
</dbReference>
<keyword evidence="3 4" id="KW-0413">Isomerase</keyword>
<evidence type="ECO:0000313" key="7">
    <source>
        <dbReference type="Proteomes" id="UP000751190"/>
    </source>
</evidence>
<comment type="catalytic activity">
    <reaction evidence="4">
        <text>uridine(38/39/40) in tRNA = pseudouridine(38/39/40) in tRNA</text>
        <dbReference type="Rhea" id="RHEA:22376"/>
        <dbReference type="Rhea" id="RHEA-COMP:10085"/>
        <dbReference type="Rhea" id="RHEA-COMP:10087"/>
        <dbReference type="ChEBI" id="CHEBI:65314"/>
        <dbReference type="ChEBI" id="CHEBI:65315"/>
        <dbReference type="EC" id="5.4.99.12"/>
    </reaction>
</comment>
<reference evidence="6" key="1">
    <citation type="submission" date="2021-05" db="EMBL/GenBank/DDBJ databases">
        <title>The genome of the haptophyte Pavlova lutheri (Diacronema luteri, Pavlovales) - a model for lipid biosynthesis in eukaryotic algae.</title>
        <authorList>
            <person name="Hulatt C.J."/>
            <person name="Posewitz M.C."/>
        </authorList>
    </citation>
    <scope>NUCLEOTIDE SEQUENCE</scope>
    <source>
        <strain evidence="6">NIVA-4/92</strain>
    </source>
</reference>
<feature type="domain" description="Pseudouridine synthase I TruA alpha/beta" evidence="5">
    <location>
        <begin position="257"/>
        <end position="378"/>
    </location>
</feature>
<protein>
    <recommendedName>
        <fullName evidence="4">tRNA pseudouridine synthase</fullName>
        <ecNumber evidence="4">5.4.99.12</ecNumber>
    </recommendedName>
</protein>
<gene>
    <name evidence="6" type="ORF">KFE25_007888</name>
</gene>
<evidence type="ECO:0000256" key="3">
    <source>
        <dbReference type="ARBA" id="ARBA00023235"/>
    </source>
</evidence>
<dbReference type="Gene3D" id="3.30.70.660">
    <property type="entry name" value="Pseudouridine synthase I, catalytic domain, C-terminal subdomain"/>
    <property type="match status" value="1"/>
</dbReference>
<dbReference type="PANTHER" id="PTHR11142">
    <property type="entry name" value="PSEUDOURIDYLATE SYNTHASE"/>
    <property type="match status" value="1"/>
</dbReference>
<dbReference type="HAMAP" id="MF_00171">
    <property type="entry name" value="TruA"/>
    <property type="match status" value="1"/>
</dbReference>
<keyword evidence="2 4" id="KW-0819">tRNA processing</keyword>
<sequence>MAVAPMGGSLRALAPARRLATVAARRATGAARACGATASRPDARAGTARLLAPPAPAAAPATVRYRALVAYDGSSFAGWQLQPHVDTVQGRLEAALAVRFQTAVRVAGTSRTDAGVHARGQLIHFDVPLPAARESEGGADAREAAAEAFAGRGGLAGADARSASSPRVPGALGKPAEQHEWALNALLPRTVRLRQLELAPTSACGALRWSCMHNALAKLYVYRWAICPQHDPLDCTQRAHVRTSERSRFDLEAVRRAASHLEGTHDWRSFTNLPFSGASEAARAGRAQHAARDHTRTVRALRVVEEGVWSGGLMGGSVRLEFELDGALYKMVRNIVGTLAAVGLGRIGPDEIPKILAAHDRSRLPAPAPAHGLTLERVWWSEEPTEAPLALAEAEADGSRDE</sequence>
<evidence type="ECO:0000256" key="1">
    <source>
        <dbReference type="ARBA" id="ARBA00009375"/>
    </source>
</evidence>
<dbReference type="OrthoDB" id="271910at2759"/>
<dbReference type="PANTHER" id="PTHR11142:SF0">
    <property type="entry name" value="TRNA PSEUDOURIDINE SYNTHASE-LIKE 1"/>
    <property type="match status" value="1"/>
</dbReference>
<dbReference type="EC" id="5.4.99.12" evidence="4"/>
<organism evidence="6 7">
    <name type="scientific">Diacronema lutheri</name>
    <name type="common">Unicellular marine alga</name>
    <name type="synonym">Monochrysis lutheri</name>
    <dbReference type="NCBI Taxonomy" id="2081491"/>
    <lineage>
        <taxon>Eukaryota</taxon>
        <taxon>Haptista</taxon>
        <taxon>Haptophyta</taxon>
        <taxon>Pavlovophyceae</taxon>
        <taxon>Pavlovales</taxon>
        <taxon>Pavlovaceae</taxon>
        <taxon>Diacronema</taxon>
    </lineage>
</organism>
<dbReference type="EMBL" id="JAGTXO010000007">
    <property type="protein sequence ID" value="KAG8466509.1"/>
    <property type="molecule type" value="Genomic_DNA"/>
</dbReference>
<evidence type="ECO:0000256" key="4">
    <source>
        <dbReference type="RuleBase" id="RU003792"/>
    </source>
</evidence>
<dbReference type="GO" id="GO:0160147">
    <property type="term" value="F:tRNA pseudouridine(38-40) synthase activity"/>
    <property type="evidence" value="ECO:0007669"/>
    <property type="project" value="UniProtKB-EC"/>
</dbReference>
<dbReference type="CDD" id="cd02570">
    <property type="entry name" value="PseudoU_synth_EcTruA"/>
    <property type="match status" value="1"/>
</dbReference>
<keyword evidence="7" id="KW-1185">Reference proteome</keyword>
<dbReference type="GO" id="GO:0003723">
    <property type="term" value="F:RNA binding"/>
    <property type="evidence" value="ECO:0007669"/>
    <property type="project" value="InterPro"/>
</dbReference>
<dbReference type="OMA" id="NCNGITH"/>
<dbReference type="Proteomes" id="UP000751190">
    <property type="component" value="Unassembled WGS sequence"/>
</dbReference>
<evidence type="ECO:0000313" key="6">
    <source>
        <dbReference type="EMBL" id="KAG8466509.1"/>
    </source>
</evidence>
<evidence type="ECO:0000256" key="2">
    <source>
        <dbReference type="ARBA" id="ARBA00022694"/>
    </source>
</evidence>
<dbReference type="Gene3D" id="3.30.70.580">
    <property type="entry name" value="Pseudouridine synthase I, catalytic domain, N-terminal subdomain"/>
    <property type="match status" value="1"/>
</dbReference>
<accession>A0A8J6CBF6</accession>
<evidence type="ECO:0000259" key="5">
    <source>
        <dbReference type="Pfam" id="PF01416"/>
    </source>
</evidence>
<comment type="caution">
    <text evidence="6">The sequence shown here is derived from an EMBL/GenBank/DDBJ whole genome shotgun (WGS) entry which is preliminary data.</text>
</comment>
<name>A0A8J6CBF6_DIALT</name>
<dbReference type="AlphaFoldDB" id="A0A8J6CBF6"/>
<dbReference type="SUPFAM" id="SSF55120">
    <property type="entry name" value="Pseudouridine synthase"/>
    <property type="match status" value="1"/>
</dbReference>
<dbReference type="InterPro" id="IPR001406">
    <property type="entry name" value="PsdUridine_synth_TruA"/>
</dbReference>
<dbReference type="InterPro" id="IPR020103">
    <property type="entry name" value="PsdUridine_synth_cat_dom_sf"/>
</dbReference>
<dbReference type="Pfam" id="PF01416">
    <property type="entry name" value="PseudoU_synth_1"/>
    <property type="match status" value="1"/>
</dbReference>
<proteinExistence type="inferred from homology"/>